<reference evidence="2" key="1">
    <citation type="submission" date="2019-02" db="EMBL/GenBank/DDBJ databases">
        <title>FDA dAtabase for Regulatory Grade micrObial Sequences (FDA-ARGOS): Supporting development and validation of Infectious Disease Dx tests.</title>
        <authorList>
            <person name="Duncan R."/>
            <person name="Fisher C."/>
            <person name="Tallon L."/>
            <person name="Sadzewicz L."/>
            <person name="Sengamalay N."/>
            <person name="Ott S."/>
            <person name="Godinez A."/>
            <person name="Nagaraj S."/>
            <person name="Vavikolanu K."/>
            <person name="Nadendla S."/>
            <person name="Aluvathingal J."/>
            <person name="Sichtig H."/>
        </authorList>
    </citation>
    <scope>NUCLEOTIDE SEQUENCE [LARGE SCALE GENOMIC DNA]</scope>
    <source>
        <strain evidence="2">FDAARGOS_361</strain>
    </source>
</reference>
<dbReference type="EMBL" id="RHLC01000031">
    <property type="protein sequence ID" value="TPP45212.1"/>
    <property type="molecule type" value="Genomic_DNA"/>
</dbReference>
<organism evidence="1 2">
    <name type="scientific">Leishmania donovani</name>
    <dbReference type="NCBI Taxonomy" id="5661"/>
    <lineage>
        <taxon>Eukaryota</taxon>
        <taxon>Discoba</taxon>
        <taxon>Euglenozoa</taxon>
        <taxon>Kinetoplastea</taxon>
        <taxon>Metakinetoplastina</taxon>
        <taxon>Trypanosomatida</taxon>
        <taxon>Trypanosomatidae</taxon>
        <taxon>Leishmaniinae</taxon>
        <taxon>Leishmania</taxon>
    </lineage>
</organism>
<proteinExistence type="predicted"/>
<accession>A0A504X853</accession>
<comment type="caution">
    <text evidence="1">The sequence shown here is derived from an EMBL/GenBank/DDBJ whole genome shotgun (WGS) entry which is preliminary data.</text>
</comment>
<dbReference type="AlphaFoldDB" id="A0A504X853"/>
<gene>
    <name evidence="1" type="ORF">CGC21_33515</name>
</gene>
<evidence type="ECO:0000313" key="2">
    <source>
        <dbReference type="Proteomes" id="UP000318447"/>
    </source>
</evidence>
<name>A0A504X853_LEIDO</name>
<evidence type="ECO:0000313" key="1">
    <source>
        <dbReference type="EMBL" id="TPP45212.1"/>
    </source>
</evidence>
<sequence>MQYIRSWCKHTSGSVYLSGDGSMSSSREAVAALLRAGYAVAERLCVTGAWAVLLALQTRHPRGDLGFLVRRHSVGNAHHAQHAVPPLGKHIAPVAERAFWHAADILHRLSNFMAGTIPGQTRF</sequence>
<protein>
    <submittedName>
        <fullName evidence="1">Uncharacterized protein</fullName>
    </submittedName>
</protein>
<dbReference type="Proteomes" id="UP000318447">
    <property type="component" value="Unassembled WGS sequence"/>
</dbReference>